<gene>
    <name evidence="2" type="ORF">SAMN04487936_112112</name>
</gene>
<dbReference type="Proteomes" id="UP000183557">
    <property type="component" value="Unassembled WGS sequence"/>
</dbReference>
<keyword evidence="1" id="KW-1133">Transmembrane helix</keyword>
<keyword evidence="1" id="KW-0812">Transmembrane</keyword>
<reference evidence="3" key="1">
    <citation type="submission" date="2016-10" db="EMBL/GenBank/DDBJ databases">
        <authorList>
            <person name="Varghese N."/>
            <person name="Submissions S."/>
        </authorList>
    </citation>
    <scope>NUCLEOTIDE SEQUENCE [LARGE SCALE GENOMIC DNA]</scope>
    <source>
        <strain evidence="3">CGMCC 1.3704</strain>
    </source>
</reference>
<organism evidence="2 3">
    <name type="scientific">Halobacillus dabanensis</name>
    <dbReference type="NCBI Taxonomy" id="240302"/>
    <lineage>
        <taxon>Bacteria</taxon>
        <taxon>Bacillati</taxon>
        <taxon>Bacillota</taxon>
        <taxon>Bacilli</taxon>
        <taxon>Bacillales</taxon>
        <taxon>Bacillaceae</taxon>
        <taxon>Halobacillus</taxon>
    </lineage>
</organism>
<evidence type="ECO:0000256" key="1">
    <source>
        <dbReference type="SAM" id="Phobius"/>
    </source>
</evidence>
<protein>
    <submittedName>
        <fullName evidence="2">Uncharacterized protein</fullName>
    </submittedName>
</protein>
<dbReference type="EMBL" id="FOSB01000012">
    <property type="protein sequence ID" value="SFK38148.1"/>
    <property type="molecule type" value="Genomic_DNA"/>
</dbReference>
<keyword evidence="1" id="KW-0472">Membrane</keyword>
<evidence type="ECO:0000313" key="3">
    <source>
        <dbReference type="Proteomes" id="UP000183557"/>
    </source>
</evidence>
<keyword evidence="3" id="KW-1185">Reference proteome</keyword>
<feature type="transmembrane region" description="Helical" evidence="1">
    <location>
        <begin position="6"/>
        <end position="22"/>
    </location>
</feature>
<sequence>MDMFYSLFIISVVIATFFVIFKKLTRATYWTMAIIAILYSAVLLFSFLFNFP</sequence>
<accession>A0A1I3Z268</accession>
<evidence type="ECO:0000313" key="2">
    <source>
        <dbReference type="EMBL" id="SFK38148.1"/>
    </source>
</evidence>
<name>A0A1I3Z268_HALDA</name>
<feature type="transmembrane region" description="Helical" evidence="1">
    <location>
        <begin position="29"/>
        <end position="49"/>
    </location>
</feature>
<proteinExistence type="predicted"/>
<dbReference type="AlphaFoldDB" id="A0A1I3Z268"/>